<feature type="transmembrane region" description="Helical" evidence="1">
    <location>
        <begin position="104"/>
        <end position="126"/>
    </location>
</feature>
<gene>
    <name evidence="2" type="ORF">I5M07_05585</name>
</gene>
<feature type="transmembrane region" description="Helical" evidence="1">
    <location>
        <begin position="74"/>
        <end position="97"/>
    </location>
</feature>
<proteinExistence type="predicted"/>
<evidence type="ECO:0000256" key="1">
    <source>
        <dbReference type="SAM" id="Phobius"/>
    </source>
</evidence>
<reference evidence="2" key="1">
    <citation type="submission" date="2020-12" db="EMBL/GenBank/DDBJ databases">
        <title>Bacterial novel species Flavobacterium sp. SE-1-e isolated from soil.</title>
        <authorList>
            <person name="Jung H.-Y."/>
        </authorList>
    </citation>
    <scope>NUCLEOTIDE SEQUENCE</scope>
    <source>
        <strain evidence="2">SE-1-e</strain>
    </source>
</reference>
<organism evidence="2 3">
    <name type="scientific">Flavobacterium agrisoli</name>
    <dbReference type="NCBI Taxonomy" id="2793066"/>
    <lineage>
        <taxon>Bacteria</taxon>
        <taxon>Pseudomonadati</taxon>
        <taxon>Bacteroidota</taxon>
        <taxon>Flavobacteriia</taxon>
        <taxon>Flavobacteriales</taxon>
        <taxon>Flavobacteriaceae</taxon>
        <taxon>Flavobacterium</taxon>
    </lineage>
</organism>
<name>A0A934PMP9_9FLAO</name>
<keyword evidence="3" id="KW-1185">Reference proteome</keyword>
<dbReference type="EMBL" id="JAEHFV010000002">
    <property type="protein sequence ID" value="MBK0369306.1"/>
    <property type="molecule type" value="Genomic_DNA"/>
</dbReference>
<dbReference type="InterPro" id="IPR012861">
    <property type="entry name" value="DUF1634"/>
</dbReference>
<dbReference type="Proteomes" id="UP000609172">
    <property type="component" value="Unassembled WGS sequence"/>
</dbReference>
<evidence type="ECO:0000313" key="2">
    <source>
        <dbReference type="EMBL" id="MBK0369306.1"/>
    </source>
</evidence>
<feature type="transmembrane region" description="Helical" evidence="1">
    <location>
        <begin position="12"/>
        <end position="37"/>
    </location>
</feature>
<protein>
    <submittedName>
        <fullName evidence="2">DUF1634 domain-containing protein</fullName>
    </submittedName>
</protein>
<accession>A0A934PMP9</accession>
<evidence type="ECO:0000313" key="3">
    <source>
        <dbReference type="Proteomes" id="UP000609172"/>
    </source>
</evidence>
<keyword evidence="1" id="KW-0472">Membrane</keyword>
<dbReference type="RefSeq" id="WP_200105237.1">
    <property type="nucleotide sequence ID" value="NZ_JAEHFV010000002.1"/>
</dbReference>
<keyword evidence="1" id="KW-0812">Transmembrane</keyword>
<sequence>MEYEQQNKSQLIIGNLLRFGVWSALAVTFLGGVLYLIQHGNEYENYAVFKEVDSSMVRIFSTFFSGLWQGEAEAILFLGIVLLFSIPLLRLAISLLLFYLQKDFLYVGITLAVILIIGCSMALGYAH</sequence>
<keyword evidence="1" id="KW-1133">Transmembrane helix</keyword>
<comment type="caution">
    <text evidence="2">The sequence shown here is derived from an EMBL/GenBank/DDBJ whole genome shotgun (WGS) entry which is preliminary data.</text>
</comment>
<dbReference type="AlphaFoldDB" id="A0A934PMP9"/>
<dbReference type="Pfam" id="PF07843">
    <property type="entry name" value="DUF1634"/>
    <property type="match status" value="1"/>
</dbReference>